<sequence>MADETTETQNNTRLVILELANKISIPMSLNAIVRLKVPNAIWQEHIANSSSKHKYSLAEIKKTLVTNGEGLSYVAYILQHHQDALVKAWPILHEAVVDPKEKLFVKASDELAYSHYRDKLEMNELMQKVMSGVSVSFMKMILEGHDGFKGVEHRNVMIIRMNRERRRKTNTSALF</sequence>
<dbReference type="Proteomes" id="UP000607653">
    <property type="component" value="Unassembled WGS sequence"/>
</dbReference>
<dbReference type="EMBL" id="DUZY01000004">
    <property type="protein sequence ID" value="DAD35443.1"/>
    <property type="molecule type" value="Genomic_DNA"/>
</dbReference>
<reference evidence="1 2" key="1">
    <citation type="journal article" date="2020" name="Mol. Biol. Evol.">
        <title>Distinct Expression and Methylation Patterns for Genes with Different Fates following a Single Whole-Genome Duplication in Flowering Plants.</title>
        <authorList>
            <person name="Shi T."/>
            <person name="Rahmani R.S."/>
            <person name="Gugger P.F."/>
            <person name="Wang M."/>
            <person name="Li H."/>
            <person name="Zhang Y."/>
            <person name="Li Z."/>
            <person name="Wang Q."/>
            <person name="Van de Peer Y."/>
            <person name="Marchal K."/>
            <person name="Chen J."/>
        </authorList>
    </citation>
    <scope>NUCLEOTIDE SEQUENCE [LARGE SCALE GENOMIC DNA]</scope>
    <source>
        <tissue evidence="1">Leaf</tissue>
    </source>
</reference>
<protein>
    <submittedName>
        <fullName evidence="1">Uncharacterized protein</fullName>
    </submittedName>
</protein>
<gene>
    <name evidence="1" type="ORF">HUJ06_006083</name>
</gene>
<evidence type="ECO:0000313" key="2">
    <source>
        <dbReference type="Proteomes" id="UP000607653"/>
    </source>
</evidence>
<dbReference type="InterPro" id="IPR029063">
    <property type="entry name" value="SAM-dependent_MTases_sf"/>
</dbReference>
<name>A0A822YTK6_NELNU</name>
<keyword evidence="2" id="KW-1185">Reference proteome</keyword>
<evidence type="ECO:0000313" key="1">
    <source>
        <dbReference type="EMBL" id="DAD35443.1"/>
    </source>
</evidence>
<comment type="caution">
    <text evidence="1">The sequence shown here is derived from an EMBL/GenBank/DDBJ whole genome shotgun (WGS) entry which is preliminary data.</text>
</comment>
<proteinExistence type="predicted"/>
<dbReference type="PANTHER" id="PTHR11746">
    <property type="entry name" value="O-METHYLTRANSFERASE"/>
    <property type="match status" value="1"/>
</dbReference>
<accession>A0A822YTK6</accession>
<organism evidence="1 2">
    <name type="scientific">Nelumbo nucifera</name>
    <name type="common">Sacred lotus</name>
    <dbReference type="NCBI Taxonomy" id="4432"/>
    <lineage>
        <taxon>Eukaryota</taxon>
        <taxon>Viridiplantae</taxon>
        <taxon>Streptophyta</taxon>
        <taxon>Embryophyta</taxon>
        <taxon>Tracheophyta</taxon>
        <taxon>Spermatophyta</taxon>
        <taxon>Magnoliopsida</taxon>
        <taxon>Proteales</taxon>
        <taxon>Nelumbonaceae</taxon>
        <taxon>Nelumbo</taxon>
    </lineage>
</organism>
<dbReference type="Gene3D" id="3.40.50.150">
    <property type="entry name" value="Vaccinia Virus protein VP39"/>
    <property type="match status" value="1"/>
</dbReference>
<dbReference type="InterPro" id="IPR016461">
    <property type="entry name" value="COMT-like"/>
</dbReference>
<dbReference type="AlphaFoldDB" id="A0A822YTK6"/>
<dbReference type="GO" id="GO:0008168">
    <property type="term" value="F:methyltransferase activity"/>
    <property type="evidence" value="ECO:0007669"/>
    <property type="project" value="InterPro"/>
</dbReference>